<feature type="compositionally biased region" description="Low complexity" evidence="2">
    <location>
        <begin position="517"/>
        <end position="531"/>
    </location>
</feature>
<dbReference type="EMBL" id="JANAWD010000046">
    <property type="protein sequence ID" value="KAJ3489399.1"/>
    <property type="molecule type" value="Genomic_DNA"/>
</dbReference>
<evidence type="ECO:0000256" key="2">
    <source>
        <dbReference type="SAM" id="MobiDB-lite"/>
    </source>
</evidence>
<evidence type="ECO:0000256" key="1">
    <source>
        <dbReference type="ARBA" id="ARBA00006832"/>
    </source>
</evidence>
<dbReference type="PANTHER" id="PTHR13275">
    <property type="entry name" value="YL-1 PROTEIN TRANSCRIPTION FACTOR-LIKE 1"/>
    <property type="match status" value="1"/>
</dbReference>
<sequence>MRRSRRSTAGNRMEAALAEFKAEELGQDIEEDIDFIMGKVHLPPHSTDEEDAFSSDFESTDEEGAQEDVDAAAEDMAKEEEKRVRRGGRTQLEKITAAAHERQKMTFNPQATETQRSAPPTKPKRRVSMGVVINAETGEVMEGARKRQSRRTHTMLNTSATVSRMKEEVVKKSAIPRKAKTKTRAPTQAELIARALDMEEGNMKEHRDYLQTEEEKRARAANLVRETVQGPLLRWVSKIEEVKVIEMEPQPLLPPKPTPTPPVQATSASVPPSISSPSVTTTSSATPATPSFQFQYGYSYPGAPMPNVPAAPVPALSGSNSQHPTPPAYFHPSSALHARQQQAMPYYPSYPVPNSTTHSAQSATQSPTPFVYQTFPPLPTPPPPATYSTPQTPTQSASHPQYQVQPLAEPSPPPPPKPIERIEKVMKCYLYHEIPSEKQEPEKPSWANTMAALFGDHVNWEDLKVFTAKGRPMRQPARYLDPRTAVPFANVGAYKTLTQILGHEYVWDETLGSYTGYDGSSSSPTSNGATSEPTTTSVVGKTKGPAAPVAG</sequence>
<feature type="domain" description="Vps72/YL1 C-terminal" evidence="4">
    <location>
        <begin position="475"/>
        <end position="497"/>
    </location>
</feature>
<dbReference type="Pfam" id="PF08265">
    <property type="entry name" value="YL1_C"/>
    <property type="match status" value="1"/>
</dbReference>
<comment type="similarity">
    <text evidence="1">Belongs to the VPS72/YL1 family.</text>
</comment>
<feature type="compositionally biased region" description="Pro residues" evidence="2">
    <location>
        <begin position="251"/>
        <end position="262"/>
    </location>
</feature>
<evidence type="ECO:0000259" key="3">
    <source>
        <dbReference type="Pfam" id="PF05764"/>
    </source>
</evidence>
<dbReference type="PANTHER" id="PTHR13275:SF4">
    <property type="entry name" value="VACUOLAR PROTEIN SORTING-ASSOCIATED PROTEIN 72 HOMOLOG"/>
    <property type="match status" value="1"/>
</dbReference>
<name>A0AAD5V9B0_9APHY</name>
<dbReference type="GO" id="GO:0005634">
    <property type="term" value="C:nucleus"/>
    <property type="evidence" value="ECO:0007669"/>
    <property type="project" value="TreeGrafter"/>
</dbReference>
<reference evidence="5" key="1">
    <citation type="submission" date="2022-07" db="EMBL/GenBank/DDBJ databases">
        <title>Genome Sequence of Physisporinus lineatus.</title>
        <authorList>
            <person name="Buettner E."/>
        </authorList>
    </citation>
    <scope>NUCLEOTIDE SEQUENCE</scope>
    <source>
        <strain evidence="5">VT162</strain>
    </source>
</reference>
<feature type="compositionally biased region" description="Low complexity" evidence="2">
    <location>
        <begin position="355"/>
        <end position="368"/>
    </location>
</feature>
<protein>
    <recommendedName>
        <fullName evidence="7">Vps72/YL1 C-terminal domain-containing protein</fullName>
    </recommendedName>
</protein>
<keyword evidence="6" id="KW-1185">Reference proteome</keyword>
<dbReference type="Proteomes" id="UP001212997">
    <property type="component" value="Unassembled WGS sequence"/>
</dbReference>
<feature type="compositionally biased region" description="Low complexity" evidence="2">
    <location>
        <begin position="265"/>
        <end position="287"/>
    </location>
</feature>
<evidence type="ECO:0000313" key="5">
    <source>
        <dbReference type="EMBL" id="KAJ3489399.1"/>
    </source>
</evidence>
<evidence type="ECO:0000313" key="6">
    <source>
        <dbReference type="Proteomes" id="UP001212997"/>
    </source>
</evidence>
<dbReference type="Pfam" id="PF05764">
    <property type="entry name" value="YL1"/>
    <property type="match status" value="1"/>
</dbReference>
<dbReference type="InterPro" id="IPR046757">
    <property type="entry name" value="YL1_N"/>
</dbReference>
<feature type="compositionally biased region" description="Pro residues" evidence="2">
    <location>
        <begin position="376"/>
        <end position="385"/>
    </location>
</feature>
<proteinExistence type="inferred from homology"/>
<feature type="compositionally biased region" description="Basic residues" evidence="2">
    <location>
        <begin position="174"/>
        <end position="183"/>
    </location>
</feature>
<evidence type="ECO:0008006" key="7">
    <source>
        <dbReference type="Google" id="ProtNLM"/>
    </source>
</evidence>
<gene>
    <name evidence="5" type="ORF">NLI96_g2163</name>
</gene>
<organism evidence="5 6">
    <name type="scientific">Meripilus lineatus</name>
    <dbReference type="NCBI Taxonomy" id="2056292"/>
    <lineage>
        <taxon>Eukaryota</taxon>
        <taxon>Fungi</taxon>
        <taxon>Dikarya</taxon>
        <taxon>Basidiomycota</taxon>
        <taxon>Agaricomycotina</taxon>
        <taxon>Agaricomycetes</taxon>
        <taxon>Polyporales</taxon>
        <taxon>Meripilaceae</taxon>
        <taxon>Meripilus</taxon>
    </lineage>
</organism>
<accession>A0AAD5V9B0</accession>
<feature type="region of interest" description="Disordered" evidence="2">
    <location>
        <begin position="250"/>
        <end position="287"/>
    </location>
</feature>
<feature type="region of interest" description="Disordered" evidence="2">
    <location>
        <begin position="41"/>
        <end position="68"/>
    </location>
</feature>
<feature type="compositionally biased region" description="Low complexity" evidence="2">
    <location>
        <begin position="386"/>
        <end position="401"/>
    </location>
</feature>
<feature type="region of interest" description="Disordered" evidence="2">
    <location>
        <begin position="517"/>
        <end position="551"/>
    </location>
</feature>
<feature type="domain" description="Vps72/YL1 N-terminal" evidence="3">
    <location>
        <begin position="3"/>
        <end position="237"/>
    </location>
</feature>
<feature type="region of interest" description="Disordered" evidence="2">
    <location>
        <begin position="98"/>
        <end position="187"/>
    </location>
</feature>
<dbReference type="AlphaFoldDB" id="A0AAD5V9B0"/>
<evidence type="ECO:0000259" key="4">
    <source>
        <dbReference type="Pfam" id="PF08265"/>
    </source>
</evidence>
<feature type="compositionally biased region" description="Polar residues" evidence="2">
    <location>
        <begin position="105"/>
        <end position="118"/>
    </location>
</feature>
<comment type="caution">
    <text evidence="5">The sequence shown here is derived from an EMBL/GenBank/DDBJ whole genome shotgun (WGS) entry which is preliminary data.</text>
</comment>
<dbReference type="InterPro" id="IPR013272">
    <property type="entry name" value="Vps72/YL1_C"/>
</dbReference>
<feature type="compositionally biased region" description="Acidic residues" evidence="2">
    <location>
        <begin position="48"/>
        <end position="68"/>
    </location>
</feature>
<feature type="region of interest" description="Disordered" evidence="2">
    <location>
        <begin position="311"/>
        <end position="417"/>
    </location>
</feature>